<dbReference type="PANTHER" id="PTHR31400">
    <property type="entry name" value="GUANYLYL CYCLASE DOMAIN CONTAINING PROTEIN 1 GUCD1"/>
    <property type="match status" value="1"/>
</dbReference>
<dbReference type="Gene3D" id="3.90.70.10">
    <property type="entry name" value="Cysteine proteinases"/>
    <property type="match status" value="1"/>
</dbReference>
<dbReference type="InterPro" id="IPR018616">
    <property type="entry name" value="GUCD1"/>
</dbReference>
<dbReference type="AlphaFoldDB" id="A0A6A4X1W0"/>
<name>A0A6A4X1W0_AMPAM</name>
<dbReference type="PANTHER" id="PTHR31400:SF1">
    <property type="entry name" value="PROTEIN GUCD1"/>
    <property type="match status" value="1"/>
</dbReference>
<accession>A0A6A4X1W0</accession>
<reference evidence="1 2" key="1">
    <citation type="submission" date="2019-07" db="EMBL/GenBank/DDBJ databases">
        <title>Draft genome assembly of a fouling barnacle, Amphibalanus amphitrite (Darwin, 1854): The first reference genome for Thecostraca.</title>
        <authorList>
            <person name="Kim W."/>
        </authorList>
    </citation>
    <scope>NUCLEOTIDE SEQUENCE [LARGE SCALE GENOMIC DNA]</scope>
    <source>
        <strain evidence="1">SNU_AA5</strain>
        <tissue evidence="1">Soma without cirri and trophi</tissue>
    </source>
</reference>
<protein>
    <submittedName>
        <fullName evidence="1">Protein GUCD1</fullName>
    </submittedName>
</protein>
<dbReference type="OrthoDB" id="206796at2759"/>
<dbReference type="Pfam" id="PF09778">
    <property type="entry name" value="Guanylate_cyc_2"/>
    <property type="match status" value="1"/>
</dbReference>
<keyword evidence="2" id="KW-1185">Reference proteome</keyword>
<comment type="caution">
    <text evidence="1">The sequence shown here is derived from an EMBL/GenBank/DDBJ whole genome shotgun (WGS) entry which is preliminary data.</text>
</comment>
<evidence type="ECO:0000313" key="2">
    <source>
        <dbReference type="Proteomes" id="UP000440578"/>
    </source>
</evidence>
<gene>
    <name evidence="1" type="primary">Gucd1</name>
    <name evidence="1" type="ORF">FJT64_018898</name>
</gene>
<evidence type="ECO:0000313" key="1">
    <source>
        <dbReference type="EMBL" id="KAF0310050.1"/>
    </source>
</evidence>
<dbReference type="EMBL" id="VIIS01000353">
    <property type="protein sequence ID" value="KAF0310050.1"/>
    <property type="molecule type" value="Genomic_DNA"/>
</dbReference>
<organism evidence="1 2">
    <name type="scientific">Amphibalanus amphitrite</name>
    <name type="common">Striped barnacle</name>
    <name type="synonym">Balanus amphitrite</name>
    <dbReference type="NCBI Taxonomy" id="1232801"/>
    <lineage>
        <taxon>Eukaryota</taxon>
        <taxon>Metazoa</taxon>
        <taxon>Ecdysozoa</taxon>
        <taxon>Arthropoda</taxon>
        <taxon>Crustacea</taxon>
        <taxon>Multicrustacea</taxon>
        <taxon>Cirripedia</taxon>
        <taxon>Thoracica</taxon>
        <taxon>Thoracicalcarea</taxon>
        <taxon>Balanomorpha</taxon>
        <taxon>Balanoidea</taxon>
        <taxon>Balanidae</taxon>
        <taxon>Amphibalaninae</taxon>
        <taxon>Amphibalanus</taxon>
    </lineage>
</organism>
<dbReference type="Proteomes" id="UP000440578">
    <property type="component" value="Unassembled WGS sequence"/>
</dbReference>
<proteinExistence type="predicted"/>
<sequence>MFGIGWVQIARRDSGVNHCHKQKMPKTGPAPKRARLPADVPETAARPQVPAVQQRHRWDCGLACVMMVLPETKRRHFSDNFAAVCREEGFGKSTWTIDLVYLLHRYGVQLRYFTITPGIDPGYHRQSFYGYGKVLRMDAARVTERFEKAASLGLQVDVRPVAAEEILRHLALHGPVIVLTDARFLRCDVCRANQAGSELSSCFPCASEYRGHYIVLYGYDLPKGVVFYRNPTFKDRECCMSLGALEKCRRSYGTDEDLIFVYDSWSS</sequence>